<dbReference type="CDD" id="cd09168">
    <property type="entry name" value="PLDc_PaPPK1_C2_like"/>
    <property type="match status" value="1"/>
</dbReference>
<dbReference type="Pfam" id="PF13089">
    <property type="entry name" value="PP_kinase_N"/>
    <property type="match status" value="1"/>
</dbReference>
<dbReference type="InterPro" id="IPR003414">
    <property type="entry name" value="PP_kinase"/>
</dbReference>
<dbReference type="SUPFAM" id="SSF143724">
    <property type="entry name" value="PHP14-like"/>
    <property type="match status" value="1"/>
</dbReference>
<dbReference type="Gene3D" id="1.20.58.310">
    <property type="entry name" value="Polyphosphate kinase N-terminal domain"/>
    <property type="match status" value="1"/>
</dbReference>
<keyword evidence="6" id="KW-0460">Magnesium</keyword>
<evidence type="ECO:0000259" key="8">
    <source>
        <dbReference type="Pfam" id="PF02503"/>
    </source>
</evidence>
<dbReference type="SUPFAM" id="SSF56024">
    <property type="entry name" value="Phospholipase D/nuclease"/>
    <property type="match status" value="2"/>
</dbReference>
<comment type="cofactor">
    <cofactor evidence="6">
        <name>Mg(2+)</name>
        <dbReference type="ChEBI" id="CHEBI:18420"/>
    </cofactor>
</comment>
<keyword evidence="3 6" id="KW-0547">Nucleotide-binding</keyword>
<evidence type="ECO:0000313" key="13">
    <source>
        <dbReference type="Proteomes" id="UP001596976"/>
    </source>
</evidence>
<feature type="binding site" evidence="6">
    <location>
        <position position="622"/>
    </location>
    <ligand>
        <name>ATP</name>
        <dbReference type="ChEBI" id="CHEBI:30616"/>
    </ligand>
</feature>
<evidence type="ECO:0000259" key="10">
    <source>
        <dbReference type="Pfam" id="PF13090"/>
    </source>
</evidence>
<dbReference type="NCBIfam" id="NF003917">
    <property type="entry name" value="PRK05443.1-1"/>
    <property type="match status" value="1"/>
</dbReference>
<comment type="PTM">
    <text evidence="6 7">An intermediate of this reaction is the autophosphorylated ppk in which a phosphate is covalently linked to a histidine residue through a N-P bond.</text>
</comment>
<sequence>METTQLTNEKQELVKVEEEVDLNNTLYYNNREISWLNFNLRVLEEAMDERNAFLERLKFLAIYESNLDEFFMVRVASLFDQIHAGYNIPENKAGMTPRAQLNAISDVLHKHVEIQNDTYLSLVPKLKDYNIHVLKMEELEKEDVRYLEQHFDEHIFPVLTPMVIDAHRPFPKLLNKSLNLAITVGNKPSKKQGDATDDEKLSIVQVPSVLKRYIEIPAEDETETKRVFVLLEDILSHFIHKLFKGFQVTSVTAFRITRNADLTIHEEGAQDLLAEIEQELRKRQWGAAVRLEIQGDNKNDTIVNFLIEKLEVERKHTYFYEAPLDLTFLFSFYGALKETHPTLADAPHPPQVPQDLVAGQNVLDAALEEDLLLHHPYESFDPVVELIARAAEHPDVLAIKQTLYRVSGNSPIIKSLKRAAENGKQVTVLLELKARFDEENNVQWARELEKAGCHVIYGIIYLKTHSKISLIVRRRNNKIERFVHLGTGNYNDATARIYTDLGLITTNEEIGEDATNFFNHLSGYMKKPKYNHLIVSPLDIRKKFIELMEKEIEHHKKHGNGHIIAKMNSLSDKALIMKMYEASRAGVKIDLIVRGICCLRPGIPGISENITVRSIVGRFLEHTRIFYFHNNGDEKVYLSSADMMTRNMDRRVEILFPILKPHLRDRIIDWLDLIWSDNVKAREQAADGTYHYVPRKAGEQVINSQEVLYDRAKRNATASSQALTDIRKNKVKSPF</sequence>
<dbReference type="NCBIfam" id="NF003921">
    <property type="entry name" value="PRK05443.2-2"/>
    <property type="match status" value="1"/>
</dbReference>
<reference evidence="13" key="1">
    <citation type="journal article" date="2019" name="Int. J. Syst. Evol. Microbiol.">
        <title>The Global Catalogue of Microorganisms (GCM) 10K type strain sequencing project: providing services to taxonomists for standard genome sequencing and annotation.</title>
        <authorList>
            <consortium name="The Broad Institute Genomics Platform"/>
            <consortium name="The Broad Institute Genome Sequencing Center for Infectious Disease"/>
            <person name="Wu L."/>
            <person name="Ma J."/>
        </authorList>
    </citation>
    <scope>NUCLEOTIDE SEQUENCE [LARGE SCALE GENOMIC DNA]</scope>
    <source>
        <strain evidence="13">CCUG 63563</strain>
    </source>
</reference>
<dbReference type="InterPro" id="IPR036832">
    <property type="entry name" value="PPK_N_dom_sf"/>
</dbReference>
<evidence type="ECO:0000259" key="11">
    <source>
        <dbReference type="Pfam" id="PF17941"/>
    </source>
</evidence>
<keyword evidence="1 6" id="KW-0597">Phosphoprotein</keyword>
<dbReference type="PIRSF" id="PIRSF015589">
    <property type="entry name" value="PP_kinase"/>
    <property type="match status" value="1"/>
</dbReference>
<comment type="similarity">
    <text evidence="6 7">Belongs to the polyphosphate kinase 1 (PPK1) family.</text>
</comment>
<dbReference type="NCBIfam" id="NF003920">
    <property type="entry name" value="PRK05443.2-1"/>
    <property type="match status" value="1"/>
</dbReference>
<dbReference type="HAMAP" id="MF_00347">
    <property type="entry name" value="Polyphosphate_kinase"/>
    <property type="match status" value="1"/>
</dbReference>
<dbReference type="NCBIfam" id="NF003918">
    <property type="entry name" value="PRK05443.1-2"/>
    <property type="match status" value="1"/>
</dbReference>
<keyword evidence="4 6" id="KW-0418">Kinase</keyword>
<comment type="function">
    <text evidence="6 7">Catalyzes the reversible transfer of the terminal phosphate of ATP to form a long-chain polyphosphate (polyP).</text>
</comment>
<dbReference type="InterPro" id="IPR024953">
    <property type="entry name" value="PP_kinase_middle"/>
</dbReference>
<feature type="binding site" evidence="6">
    <location>
        <position position="594"/>
    </location>
    <ligand>
        <name>ATP</name>
        <dbReference type="ChEBI" id="CHEBI:30616"/>
    </ligand>
</feature>
<feature type="domain" description="Polyphosphate kinase N-terminal" evidence="9">
    <location>
        <begin position="28"/>
        <end position="133"/>
    </location>
</feature>
<dbReference type="InterPro" id="IPR036830">
    <property type="entry name" value="PP_kinase_middle_dom_sf"/>
</dbReference>
<dbReference type="GO" id="GO:0008976">
    <property type="term" value="F:polyphosphate kinase activity"/>
    <property type="evidence" value="ECO:0007669"/>
    <property type="project" value="UniProtKB-EC"/>
</dbReference>
<dbReference type="Gene3D" id="3.30.870.10">
    <property type="entry name" value="Endonuclease Chain A"/>
    <property type="match status" value="2"/>
</dbReference>
<gene>
    <name evidence="6" type="primary">ppk</name>
    <name evidence="12" type="ORF">ACFQ0V_07875</name>
</gene>
<evidence type="ECO:0000256" key="4">
    <source>
        <dbReference type="ARBA" id="ARBA00022777"/>
    </source>
</evidence>
<evidence type="ECO:0000259" key="9">
    <source>
        <dbReference type="Pfam" id="PF13089"/>
    </source>
</evidence>
<dbReference type="PANTHER" id="PTHR30218:SF0">
    <property type="entry name" value="POLYPHOSPHATE KINASE"/>
    <property type="match status" value="1"/>
</dbReference>
<feature type="domain" description="Polyphosphate kinase C-terminal" evidence="10">
    <location>
        <begin position="533"/>
        <end position="705"/>
    </location>
</feature>
<evidence type="ECO:0000256" key="7">
    <source>
        <dbReference type="RuleBase" id="RU003800"/>
    </source>
</evidence>
<dbReference type="CDD" id="cd09165">
    <property type="entry name" value="PLDc_PaPPK1_C1_like"/>
    <property type="match status" value="1"/>
</dbReference>
<name>A0ABW3H0B3_9BACL</name>
<keyword evidence="6" id="KW-0479">Metal-binding</keyword>
<comment type="caution">
    <text evidence="12">The sequence shown here is derived from an EMBL/GenBank/DDBJ whole genome shotgun (WGS) entry which is preliminary data.</text>
</comment>
<dbReference type="SUPFAM" id="SSF140356">
    <property type="entry name" value="PPK N-terminal domain-like"/>
    <property type="match status" value="1"/>
</dbReference>
<feature type="domain" description="Polyphosphate kinase middle" evidence="8">
    <location>
        <begin position="145"/>
        <end position="332"/>
    </location>
</feature>
<dbReference type="Pfam" id="PF02503">
    <property type="entry name" value="PP_kinase"/>
    <property type="match status" value="1"/>
</dbReference>
<evidence type="ECO:0000256" key="5">
    <source>
        <dbReference type="ARBA" id="ARBA00022840"/>
    </source>
</evidence>
<dbReference type="InterPro" id="IPR041108">
    <property type="entry name" value="PP_kinase_C_1"/>
</dbReference>
<feature type="binding site" evidence="6">
    <location>
        <position position="435"/>
    </location>
    <ligand>
        <name>Mg(2+)</name>
        <dbReference type="ChEBI" id="CHEBI:18420"/>
    </ligand>
</feature>
<dbReference type="InterPro" id="IPR025200">
    <property type="entry name" value="PPK_C_dom2"/>
</dbReference>
<dbReference type="Gene3D" id="3.30.1840.10">
    <property type="entry name" value="Polyphosphate kinase middle domain"/>
    <property type="match status" value="1"/>
</dbReference>
<feature type="domain" description="Polyphosphate kinase C-terminal" evidence="11">
    <location>
        <begin position="362"/>
        <end position="526"/>
    </location>
</feature>
<evidence type="ECO:0000256" key="3">
    <source>
        <dbReference type="ARBA" id="ARBA00022741"/>
    </source>
</evidence>
<dbReference type="NCBIfam" id="TIGR03705">
    <property type="entry name" value="poly_P_kin"/>
    <property type="match status" value="1"/>
</dbReference>
<feature type="binding site" evidence="6">
    <location>
        <position position="66"/>
    </location>
    <ligand>
        <name>ATP</name>
        <dbReference type="ChEBI" id="CHEBI:30616"/>
    </ligand>
</feature>
<keyword evidence="2 6" id="KW-0808">Transferase</keyword>
<keyword evidence="5 6" id="KW-0067">ATP-binding</keyword>
<feature type="binding site" evidence="6">
    <location>
        <position position="498"/>
    </location>
    <ligand>
        <name>ATP</name>
        <dbReference type="ChEBI" id="CHEBI:30616"/>
    </ligand>
</feature>
<evidence type="ECO:0000313" key="12">
    <source>
        <dbReference type="EMBL" id="MFD0943695.1"/>
    </source>
</evidence>
<evidence type="ECO:0000256" key="6">
    <source>
        <dbReference type="HAMAP-Rule" id="MF_00347"/>
    </source>
</evidence>
<dbReference type="EC" id="2.7.4.1" evidence="6 7"/>
<keyword evidence="13" id="KW-1185">Reference proteome</keyword>
<dbReference type="Pfam" id="PF13090">
    <property type="entry name" value="PP_kinase_C"/>
    <property type="match status" value="1"/>
</dbReference>
<feature type="active site" description="Phosphohistidine intermediate" evidence="6">
    <location>
        <position position="465"/>
    </location>
</feature>
<protein>
    <recommendedName>
        <fullName evidence="6 7">Polyphosphate kinase</fullName>
        <ecNumber evidence="6 7">2.7.4.1</ecNumber>
    </recommendedName>
    <alternativeName>
        <fullName evidence="6">ATP-polyphosphate phosphotransferase</fullName>
    </alternativeName>
    <alternativeName>
        <fullName evidence="6">Polyphosphoric acid kinase</fullName>
    </alternativeName>
</protein>
<dbReference type="InterPro" id="IPR025198">
    <property type="entry name" value="PPK_N_dom"/>
</dbReference>
<feature type="binding site" evidence="6">
    <location>
        <position position="405"/>
    </location>
    <ligand>
        <name>Mg(2+)</name>
        <dbReference type="ChEBI" id="CHEBI:18420"/>
    </ligand>
</feature>
<dbReference type="PANTHER" id="PTHR30218">
    <property type="entry name" value="POLYPHOSPHATE KINASE"/>
    <property type="match status" value="1"/>
</dbReference>
<dbReference type="RefSeq" id="WP_381011976.1">
    <property type="nucleotide sequence ID" value="NZ_JBHTJF010000023.1"/>
</dbReference>
<proteinExistence type="inferred from homology"/>
<dbReference type="Proteomes" id="UP001596976">
    <property type="component" value="Unassembled WGS sequence"/>
</dbReference>
<dbReference type="EMBL" id="JBHTJF010000023">
    <property type="protein sequence ID" value="MFD0943695.1"/>
    <property type="molecule type" value="Genomic_DNA"/>
</dbReference>
<evidence type="ECO:0000256" key="1">
    <source>
        <dbReference type="ARBA" id="ARBA00022553"/>
    </source>
</evidence>
<evidence type="ECO:0000256" key="2">
    <source>
        <dbReference type="ARBA" id="ARBA00022679"/>
    </source>
</evidence>
<dbReference type="Pfam" id="PF17941">
    <property type="entry name" value="PP_kinase_C_1"/>
    <property type="match status" value="1"/>
</dbReference>
<accession>A0ABW3H0B3</accession>
<organism evidence="12 13">
    <name type="scientific">Savagea faecisuis</name>
    <dbReference type="NCBI Taxonomy" id="1274803"/>
    <lineage>
        <taxon>Bacteria</taxon>
        <taxon>Bacillati</taxon>
        <taxon>Bacillota</taxon>
        <taxon>Bacilli</taxon>
        <taxon>Bacillales</taxon>
        <taxon>Caryophanaceae</taxon>
        <taxon>Savagea</taxon>
    </lineage>
</organism>
<comment type="catalytic activity">
    <reaction evidence="6 7">
        <text>[phosphate](n) + ATP = [phosphate](n+1) + ADP</text>
        <dbReference type="Rhea" id="RHEA:19573"/>
        <dbReference type="Rhea" id="RHEA-COMP:9859"/>
        <dbReference type="Rhea" id="RHEA-COMP:14280"/>
        <dbReference type="ChEBI" id="CHEBI:16838"/>
        <dbReference type="ChEBI" id="CHEBI:30616"/>
        <dbReference type="ChEBI" id="CHEBI:456216"/>
        <dbReference type="EC" id="2.7.4.1"/>
    </reaction>
</comment>